<protein>
    <recommendedName>
        <fullName evidence="3">YD repeat-containing protein</fullName>
    </recommendedName>
</protein>
<evidence type="ECO:0008006" key="3">
    <source>
        <dbReference type="Google" id="ProtNLM"/>
    </source>
</evidence>
<organism evidence="1 2">
    <name type="scientific">Marinobacterium rhizophilum</name>
    <dbReference type="NCBI Taxonomy" id="420402"/>
    <lineage>
        <taxon>Bacteria</taxon>
        <taxon>Pseudomonadati</taxon>
        <taxon>Pseudomonadota</taxon>
        <taxon>Gammaproteobacteria</taxon>
        <taxon>Oceanospirillales</taxon>
        <taxon>Oceanospirillaceae</taxon>
        <taxon>Marinobacterium</taxon>
    </lineage>
</organism>
<evidence type="ECO:0000313" key="2">
    <source>
        <dbReference type="Proteomes" id="UP001058461"/>
    </source>
</evidence>
<gene>
    <name evidence="1" type="ORF">KDW95_01755</name>
</gene>
<dbReference type="Proteomes" id="UP001058461">
    <property type="component" value="Chromosome"/>
</dbReference>
<accession>A0ABY5HJ78</accession>
<keyword evidence="2" id="KW-1185">Reference proteome</keyword>
<evidence type="ECO:0000313" key="1">
    <source>
        <dbReference type="EMBL" id="UTW12435.1"/>
    </source>
</evidence>
<dbReference type="EMBL" id="CP073347">
    <property type="protein sequence ID" value="UTW12435.1"/>
    <property type="molecule type" value="Genomic_DNA"/>
</dbReference>
<sequence length="232" mass="25852">MCTAAQAAPDSGAVPASLAFEVRRNGVAIGTHCVAFAREDSRLRVDVAMDLEVPIALWFDYRYRYSATEWWQSGRLDALRVEIEDGGDRLRIDGRTRDGRLEIDGPQGLLRLTRDLMPSNHWNVAILQQNELLNTLTGGTSALDIKYEGRDRIPLEGGEVDADRYRLGGDLSDTRVWYDPRGQWRGLEFAARDGSTVRLYPRGRAAVSAQTTTETLWSRNPVCKNLSGPLSG</sequence>
<reference evidence="1" key="1">
    <citation type="submission" date="2021-04" db="EMBL/GenBank/DDBJ databases">
        <title>Oceanospirillales bacteria with DddD are important DMSP degraders in coastal seawater.</title>
        <authorList>
            <person name="Liu J."/>
        </authorList>
    </citation>
    <scope>NUCLEOTIDE SEQUENCE</scope>
    <source>
        <strain evidence="1">D13-1</strain>
    </source>
</reference>
<dbReference type="InterPro" id="IPR045767">
    <property type="entry name" value="DUF6134"/>
</dbReference>
<proteinExistence type="predicted"/>
<dbReference type="Pfam" id="PF19630">
    <property type="entry name" value="DUF6134"/>
    <property type="match status" value="1"/>
</dbReference>
<name>A0ABY5HJ78_9GAMM</name>
<dbReference type="RefSeq" id="WP_255854516.1">
    <property type="nucleotide sequence ID" value="NZ_CP073347.1"/>
</dbReference>